<feature type="transmembrane region" description="Helical" evidence="1">
    <location>
        <begin position="296"/>
        <end position="315"/>
    </location>
</feature>
<feature type="transmembrane region" description="Helical" evidence="1">
    <location>
        <begin position="50"/>
        <end position="71"/>
    </location>
</feature>
<comment type="caution">
    <text evidence="2">The sequence shown here is derived from an EMBL/GenBank/DDBJ whole genome shotgun (WGS) entry which is preliminary data.</text>
</comment>
<feature type="transmembrane region" description="Helical" evidence="1">
    <location>
        <begin position="321"/>
        <end position="340"/>
    </location>
</feature>
<reference evidence="2 3" key="1">
    <citation type="submission" date="2019-08" db="EMBL/GenBank/DDBJ databases">
        <authorList>
            <person name="Seo M.-J."/>
        </authorList>
    </citation>
    <scope>NUCLEOTIDE SEQUENCE [LARGE SCALE GENOMIC DNA]</scope>
    <source>
        <strain evidence="2 3">KIGAM108</strain>
    </source>
</reference>
<feature type="transmembrane region" description="Helical" evidence="1">
    <location>
        <begin position="174"/>
        <end position="193"/>
    </location>
</feature>
<evidence type="ECO:0000313" key="3">
    <source>
        <dbReference type="Proteomes" id="UP000322791"/>
    </source>
</evidence>
<feature type="transmembrane region" description="Helical" evidence="1">
    <location>
        <begin position="267"/>
        <end position="289"/>
    </location>
</feature>
<feature type="transmembrane region" description="Helical" evidence="1">
    <location>
        <begin position="115"/>
        <end position="137"/>
    </location>
</feature>
<evidence type="ECO:0008006" key="4">
    <source>
        <dbReference type="Google" id="ProtNLM"/>
    </source>
</evidence>
<evidence type="ECO:0000313" key="2">
    <source>
        <dbReference type="EMBL" id="TYZ12454.1"/>
    </source>
</evidence>
<organism evidence="2 3">
    <name type="scientific">Hymenobacter lutimineralis</name>
    <dbReference type="NCBI Taxonomy" id="2606448"/>
    <lineage>
        <taxon>Bacteria</taxon>
        <taxon>Pseudomonadati</taxon>
        <taxon>Bacteroidota</taxon>
        <taxon>Cytophagia</taxon>
        <taxon>Cytophagales</taxon>
        <taxon>Hymenobacteraceae</taxon>
        <taxon>Hymenobacter</taxon>
    </lineage>
</organism>
<dbReference type="AlphaFoldDB" id="A0A5D6VD30"/>
<feature type="transmembrane region" description="Helical" evidence="1">
    <location>
        <begin position="199"/>
        <end position="216"/>
    </location>
</feature>
<protein>
    <recommendedName>
        <fullName evidence="4">DUF2157 domain-containing protein</fullName>
    </recommendedName>
</protein>
<keyword evidence="1" id="KW-0812">Transmembrane</keyword>
<feature type="transmembrane region" description="Helical" evidence="1">
    <location>
        <begin position="149"/>
        <end position="167"/>
    </location>
</feature>
<dbReference type="RefSeq" id="WP_149069694.1">
    <property type="nucleotide sequence ID" value="NZ_VTHL01000003.1"/>
</dbReference>
<sequence>MSLKAYNPAWAYHEAMLHAAARWHRRGLLTPEQHQAIRARYPLEFYRPGLFLRIGLFIFTCIGAAGAAGLLALPLAEAMSSDFLLVLALLCALGGMVVLEVSIQSSRLYYAGPDNALLYSSLVWVTVFFIALAHDLVPVASRDFESLGNPYVLLVLGPLFTVFLLASIRYADRLVAGATYVLLLLLVVNALLQVPYGRAFLPFVLMLLAVGAHWLVRQFRKRPDYLYYQSCLTLLEVLVLLTFYGAGNYYVVREVNAALSGAFTSPQIPFALVFYVLTAGVPLAYIVVGLRRPSRLWLLTGLLTAACSVATLRYYRSLLPPELAAVLAGAVLLVLAAWAARYLRPARHGLTSLPDDEQPPHFNLESLVVAQTAVVPQAPQPGFEFGGGQFGGGGAESTY</sequence>
<feature type="transmembrane region" description="Helical" evidence="1">
    <location>
        <begin position="225"/>
        <end position="247"/>
    </location>
</feature>
<gene>
    <name evidence="2" type="ORF">FY528_03920</name>
</gene>
<dbReference type="Proteomes" id="UP000322791">
    <property type="component" value="Unassembled WGS sequence"/>
</dbReference>
<name>A0A5D6VD30_9BACT</name>
<keyword evidence="1" id="KW-0472">Membrane</keyword>
<dbReference type="EMBL" id="VTHL01000003">
    <property type="protein sequence ID" value="TYZ12454.1"/>
    <property type="molecule type" value="Genomic_DNA"/>
</dbReference>
<keyword evidence="3" id="KW-1185">Reference proteome</keyword>
<accession>A0A5D6VD30</accession>
<proteinExistence type="predicted"/>
<evidence type="ECO:0000256" key="1">
    <source>
        <dbReference type="SAM" id="Phobius"/>
    </source>
</evidence>
<feature type="transmembrane region" description="Helical" evidence="1">
    <location>
        <begin position="83"/>
        <end position="103"/>
    </location>
</feature>
<keyword evidence="1" id="KW-1133">Transmembrane helix</keyword>